<dbReference type="CDD" id="cd00075">
    <property type="entry name" value="HATPase"/>
    <property type="match status" value="1"/>
</dbReference>
<keyword evidence="14" id="KW-1185">Reference proteome</keyword>
<dbReference type="InterPro" id="IPR036890">
    <property type="entry name" value="HATPase_C_sf"/>
</dbReference>
<evidence type="ECO:0000256" key="4">
    <source>
        <dbReference type="ARBA" id="ARBA00022553"/>
    </source>
</evidence>
<feature type="transmembrane region" description="Helical" evidence="11">
    <location>
        <begin position="12"/>
        <end position="36"/>
    </location>
</feature>
<dbReference type="CDD" id="cd00082">
    <property type="entry name" value="HisKA"/>
    <property type="match status" value="1"/>
</dbReference>
<dbReference type="SMART" id="SM00388">
    <property type="entry name" value="HisKA"/>
    <property type="match status" value="1"/>
</dbReference>
<dbReference type="EC" id="2.7.13.3" evidence="3"/>
<evidence type="ECO:0000256" key="1">
    <source>
        <dbReference type="ARBA" id="ARBA00000085"/>
    </source>
</evidence>
<dbReference type="PROSITE" id="PS50109">
    <property type="entry name" value="HIS_KIN"/>
    <property type="match status" value="1"/>
</dbReference>
<dbReference type="Pfam" id="PF02518">
    <property type="entry name" value="HATPase_c"/>
    <property type="match status" value="1"/>
</dbReference>
<dbReference type="InterPro" id="IPR036097">
    <property type="entry name" value="HisK_dim/P_sf"/>
</dbReference>
<dbReference type="InterPro" id="IPR004358">
    <property type="entry name" value="Sig_transdc_His_kin-like_C"/>
</dbReference>
<reference evidence="13 14" key="1">
    <citation type="submission" date="2021-03" db="EMBL/GenBank/DDBJ databases">
        <title>Sequencing the genomes of 1000 actinobacteria strains.</title>
        <authorList>
            <person name="Klenk H.-P."/>
        </authorList>
    </citation>
    <scope>NUCLEOTIDE SEQUENCE [LARGE SCALE GENOMIC DNA]</scope>
    <source>
        <strain evidence="13 14">DSM 46670</strain>
    </source>
</reference>
<evidence type="ECO:0000256" key="8">
    <source>
        <dbReference type="ARBA" id="ARBA00022840"/>
    </source>
</evidence>
<keyword evidence="8" id="KW-0067">ATP-binding</keyword>
<dbReference type="Proteomes" id="UP001519332">
    <property type="component" value="Unassembled WGS sequence"/>
</dbReference>
<keyword evidence="5 13" id="KW-0808">Transferase</keyword>
<evidence type="ECO:0000256" key="5">
    <source>
        <dbReference type="ARBA" id="ARBA00022679"/>
    </source>
</evidence>
<dbReference type="InterPro" id="IPR050351">
    <property type="entry name" value="BphY/WalK/GraS-like"/>
</dbReference>
<comment type="subcellular location">
    <subcellularLocation>
        <location evidence="2">Cell membrane</location>
    </subcellularLocation>
</comment>
<evidence type="ECO:0000256" key="7">
    <source>
        <dbReference type="ARBA" id="ARBA00022777"/>
    </source>
</evidence>
<gene>
    <name evidence="13" type="ORF">JOF56_002999</name>
</gene>
<keyword evidence="6" id="KW-0547">Nucleotide-binding</keyword>
<evidence type="ECO:0000259" key="12">
    <source>
        <dbReference type="PROSITE" id="PS50109"/>
    </source>
</evidence>
<dbReference type="EMBL" id="JAGINW010000001">
    <property type="protein sequence ID" value="MBP2322614.1"/>
    <property type="molecule type" value="Genomic_DNA"/>
</dbReference>
<evidence type="ECO:0000256" key="3">
    <source>
        <dbReference type="ARBA" id="ARBA00012438"/>
    </source>
</evidence>
<dbReference type="GO" id="GO:0004673">
    <property type="term" value="F:protein histidine kinase activity"/>
    <property type="evidence" value="ECO:0007669"/>
    <property type="project" value="UniProtKB-EC"/>
</dbReference>
<dbReference type="Gene3D" id="3.30.565.10">
    <property type="entry name" value="Histidine kinase-like ATPase, C-terminal domain"/>
    <property type="match status" value="1"/>
</dbReference>
<dbReference type="PRINTS" id="PR00344">
    <property type="entry name" value="BCTRLSENSOR"/>
</dbReference>
<proteinExistence type="predicted"/>
<dbReference type="InterPro" id="IPR003594">
    <property type="entry name" value="HATPase_dom"/>
</dbReference>
<evidence type="ECO:0000256" key="2">
    <source>
        <dbReference type="ARBA" id="ARBA00004236"/>
    </source>
</evidence>
<dbReference type="Pfam" id="PF00512">
    <property type="entry name" value="HisKA"/>
    <property type="match status" value="1"/>
</dbReference>
<keyword evidence="11" id="KW-0472">Membrane</keyword>
<evidence type="ECO:0000256" key="10">
    <source>
        <dbReference type="ARBA" id="ARBA00039401"/>
    </source>
</evidence>
<evidence type="ECO:0000313" key="13">
    <source>
        <dbReference type="EMBL" id="MBP2322614.1"/>
    </source>
</evidence>
<dbReference type="Gene3D" id="1.10.287.130">
    <property type="match status" value="1"/>
</dbReference>
<keyword evidence="4" id="KW-0597">Phosphoprotein</keyword>
<dbReference type="SUPFAM" id="SSF55874">
    <property type="entry name" value="ATPase domain of HSP90 chaperone/DNA topoisomerase II/histidine kinase"/>
    <property type="match status" value="1"/>
</dbReference>
<accession>A0ABS4TF54</accession>
<dbReference type="SUPFAM" id="SSF47384">
    <property type="entry name" value="Homodimeric domain of signal transducing histidine kinase"/>
    <property type="match status" value="1"/>
</dbReference>
<evidence type="ECO:0000313" key="14">
    <source>
        <dbReference type="Proteomes" id="UP001519332"/>
    </source>
</evidence>
<keyword evidence="11" id="KW-1133">Transmembrane helix</keyword>
<organism evidence="13 14">
    <name type="scientific">Kibdelosporangium banguiense</name>
    <dbReference type="NCBI Taxonomy" id="1365924"/>
    <lineage>
        <taxon>Bacteria</taxon>
        <taxon>Bacillati</taxon>
        <taxon>Actinomycetota</taxon>
        <taxon>Actinomycetes</taxon>
        <taxon>Pseudonocardiales</taxon>
        <taxon>Pseudonocardiaceae</taxon>
        <taxon>Kibdelosporangium</taxon>
    </lineage>
</organism>
<evidence type="ECO:0000256" key="6">
    <source>
        <dbReference type="ARBA" id="ARBA00022741"/>
    </source>
</evidence>
<feature type="transmembrane region" description="Helical" evidence="11">
    <location>
        <begin position="173"/>
        <end position="196"/>
    </location>
</feature>
<comment type="catalytic activity">
    <reaction evidence="1">
        <text>ATP + protein L-histidine = ADP + protein N-phospho-L-histidine.</text>
        <dbReference type="EC" id="2.7.13.3"/>
    </reaction>
</comment>
<sequence length="423" mass="45224">MPRKGIRAVRKRLLLGLVALTVLGMVVIDLAALFVMNVYATDRVDRALVEAQHSLPIINGRAIVVDGLTLEQQLPEGFFVAVVADDGRILTRSKPYSLTGEPITPPSIPDPVPAGWAGEPITVSSSDTRFRVQRFDIGDKATMRLPGYAEPVRFRSAVVAGSLAPGEDAVQQLLVFELIATGAAVIAVSMFGALVLNRSLKEQRAAETRLLSFVAAATHELRTPLTTVRGWAELHRVSGKPELAGLALSRIEQEANRMNDLVDQLLELSSLDLNRALRREQVDLRGIAAEVVADMSVLMPDRQITLEAPGEVVVEGDEILLRQVVRNLVSNALKHTGTAVTVTVRRGQLSVADEGPGMAPEVAGQIFDRFYRAEKSESGTGLGLAIVHSVVRAHGGDVAVTTAPDSGTTFTVSLPTVSSSSGT</sequence>
<dbReference type="SMART" id="SM00387">
    <property type="entry name" value="HATPase_c"/>
    <property type="match status" value="1"/>
</dbReference>
<name>A0ABS4TF54_9PSEU</name>
<keyword evidence="7 13" id="KW-0418">Kinase</keyword>
<comment type="caution">
    <text evidence="13">The sequence shown here is derived from an EMBL/GenBank/DDBJ whole genome shotgun (WGS) entry which is preliminary data.</text>
</comment>
<dbReference type="PANTHER" id="PTHR42878">
    <property type="entry name" value="TWO-COMPONENT HISTIDINE KINASE"/>
    <property type="match status" value="1"/>
</dbReference>
<keyword evidence="11" id="KW-0812">Transmembrane</keyword>
<dbReference type="PANTHER" id="PTHR42878:SF7">
    <property type="entry name" value="SENSOR HISTIDINE KINASE GLRK"/>
    <property type="match status" value="1"/>
</dbReference>
<dbReference type="InterPro" id="IPR005467">
    <property type="entry name" value="His_kinase_dom"/>
</dbReference>
<protein>
    <recommendedName>
        <fullName evidence="10">Sensor-like histidine kinase SenX3</fullName>
        <ecNumber evidence="3">2.7.13.3</ecNumber>
    </recommendedName>
</protein>
<evidence type="ECO:0000256" key="11">
    <source>
        <dbReference type="SAM" id="Phobius"/>
    </source>
</evidence>
<feature type="domain" description="Histidine kinase" evidence="12">
    <location>
        <begin position="216"/>
        <end position="418"/>
    </location>
</feature>
<evidence type="ECO:0000256" key="9">
    <source>
        <dbReference type="ARBA" id="ARBA00023012"/>
    </source>
</evidence>
<dbReference type="RefSeq" id="WP_209638168.1">
    <property type="nucleotide sequence ID" value="NZ_JAGINW010000001.1"/>
</dbReference>
<dbReference type="InterPro" id="IPR003661">
    <property type="entry name" value="HisK_dim/P_dom"/>
</dbReference>
<keyword evidence="9" id="KW-0902">Two-component regulatory system</keyword>